<name>A0ABR3ZID9_9PEZI</name>
<comment type="caution">
    <text evidence="2">The sequence shown here is derived from an EMBL/GenBank/DDBJ whole genome shotgun (WGS) entry which is preliminary data.</text>
</comment>
<dbReference type="Proteomes" id="UP001583186">
    <property type="component" value="Unassembled WGS sequence"/>
</dbReference>
<comment type="similarity">
    <text evidence="1">Belongs to the Cyclase 1 superfamily.</text>
</comment>
<sequence length="345" mass="37642">MPLDVPSFDDLPPVEGMPQGCAWGIFDKNGQKDVYGTLNLLTPDVVIAAAREVTEGVSVSLNWPISAIAKPAAGRCPLHHKVMAFTPEKHGFVGLDDEVQYNTQSSSQWDSLSHYAHQPTGLGYNGTSTALDVAEAVRDGKAGAQVLPTLEHWHNRGGLVGRGVLIDYVRYAKRHNIDYSPFSGHAITVEAIEEAAREQNNLEFKSGDILIVRCGFTEGMEKLDADRQAAVFKGRKYCGVEGTEESVKWFWNKHFSAAAGDSVSFEVAPPQVDDGKGGKRDGRIDEYVLHPYLLSLFGMPIGELWDLKALAEQCEKSNKWSFMLTSAPLNVPGTIGSPPNVLAVF</sequence>
<accession>A0ABR3ZID9</accession>
<dbReference type="PANTHER" id="PTHR34861:SF10">
    <property type="entry name" value="CYCLASE"/>
    <property type="match status" value="1"/>
</dbReference>
<dbReference type="Pfam" id="PF04199">
    <property type="entry name" value="Cyclase"/>
    <property type="match status" value="1"/>
</dbReference>
<evidence type="ECO:0008006" key="4">
    <source>
        <dbReference type="Google" id="ProtNLM"/>
    </source>
</evidence>
<evidence type="ECO:0000313" key="3">
    <source>
        <dbReference type="Proteomes" id="UP001583186"/>
    </source>
</evidence>
<dbReference type="InterPro" id="IPR037175">
    <property type="entry name" value="KFase_sf"/>
</dbReference>
<dbReference type="InterPro" id="IPR007325">
    <property type="entry name" value="KFase/CYL"/>
</dbReference>
<reference evidence="2 3" key="1">
    <citation type="journal article" date="2024" name="IMA Fungus">
        <title>IMA Genome - F19 : A genome assembly and annotation guide to empower mycologists, including annotated draft genome sequences of Ceratocystis pirilliformis, Diaporthe australafricana, Fusarium ophioides, Paecilomyces lecythidis, and Sporothrix stenoceras.</title>
        <authorList>
            <person name="Aylward J."/>
            <person name="Wilson A.M."/>
            <person name="Visagie C.M."/>
            <person name="Spraker J."/>
            <person name="Barnes I."/>
            <person name="Buitendag C."/>
            <person name="Ceriani C."/>
            <person name="Del Mar Angel L."/>
            <person name="du Plessis D."/>
            <person name="Fuchs T."/>
            <person name="Gasser K."/>
            <person name="Kramer D."/>
            <person name="Li W."/>
            <person name="Munsamy K."/>
            <person name="Piso A."/>
            <person name="Price J.L."/>
            <person name="Sonnekus B."/>
            <person name="Thomas C."/>
            <person name="van der Nest A."/>
            <person name="van Dijk A."/>
            <person name="van Heerden A."/>
            <person name="van Vuuren N."/>
            <person name="Yilmaz N."/>
            <person name="Duong T.A."/>
            <person name="van der Merwe N.A."/>
            <person name="Wingfield M.J."/>
            <person name="Wingfield B.D."/>
        </authorList>
    </citation>
    <scope>NUCLEOTIDE SEQUENCE [LARGE SCALE GENOMIC DNA]</scope>
    <source>
        <strain evidence="2 3">CMW 5346</strain>
    </source>
</reference>
<proteinExistence type="inferred from homology"/>
<evidence type="ECO:0000313" key="2">
    <source>
        <dbReference type="EMBL" id="KAL1899816.1"/>
    </source>
</evidence>
<dbReference type="Gene3D" id="3.50.30.50">
    <property type="entry name" value="Putative cyclase"/>
    <property type="match status" value="1"/>
</dbReference>
<dbReference type="EMBL" id="JAWCUI010000011">
    <property type="protein sequence ID" value="KAL1899816.1"/>
    <property type="molecule type" value="Genomic_DNA"/>
</dbReference>
<keyword evidence="3" id="KW-1185">Reference proteome</keyword>
<gene>
    <name evidence="2" type="ORF">Sste5346_002682</name>
</gene>
<protein>
    <recommendedName>
        <fullName evidence="4">Cyclase</fullName>
    </recommendedName>
</protein>
<evidence type="ECO:0000256" key="1">
    <source>
        <dbReference type="ARBA" id="ARBA00007865"/>
    </source>
</evidence>
<organism evidence="2 3">
    <name type="scientific">Sporothrix stenoceras</name>
    <dbReference type="NCBI Taxonomy" id="5173"/>
    <lineage>
        <taxon>Eukaryota</taxon>
        <taxon>Fungi</taxon>
        <taxon>Dikarya</taxon>
        <taxon>Ascomycota</taxon>
        <taxon>Pezizomycotina</taxon>
        <taxon>Sordariomycetes</taxon>
        <taxon>Sordariomycetidae</taxon>
        <taxon>Ophiostomatales</taxon>
        <taxon>Ophiostomataceae</taxon>
        <taxon>Sporothrix</taxon>
    </lineage>
</organism>
<dbReference type="PANTHER" id="PTHR34861">
    <property type="match status" value="1"/>
</dbReference>